<accession>A0ABZ2RVI5</accession>
<protein>
    <recommendedName>
        <fullName evidence="3">Protein GrpE</fullName>
    </recommendedName>
    <alternativeName>
        <fullName evidence="3">HSP-70 cofactor</fullName>
    </alternativeName>
</protein>
<dbReference type="HAMAP" id="MF_01151">
    <property type="entry name" value="GrpE"/>
    <property type="match status" value="1"/>
</dbReference>
<dbReference type="PANTHER" id="PTHR21237:SF23">
    <property type="entry name" value="GRPE PROTEIN HOMOLOG, MITOCHONDRIAL"/>
    <property type="match status" value="1"/>
</dbReference>
<dbReference type="EMBL" id="CP148067">
    <property type="protein sequence ID" value="WXL28806.1"/>
    <property type="molecule type" value="Genomic_DNA"/>
</dbReference>
<evidence type="ECO:0000256" key="3">
    <source>
        <dbReference type="HAMAP-Rule" id="MF_01151"/>
    </source>
</evidence>
<dbReference type="PANTHER" id="PTHR21237">
    <property type="entry name" value="GRPE PROTEIN"/>
    <property type="match status" value="1"/>
</dbReference>
<evidence type="ECO:0000256" key="4">
    <source>
        <dbReference type="SAM" id="Coils"/>
    </source>
</evidence>
<keyword evidence="3" id="KW-0346">Stress response</keyword>
<proteinExistence type="inferred from homology"/>
<comment type="similarity">
    <text evidence="1 3">Belongs to the GrpE family.</text>
</comment>
<dbReference type="Pfam" id="PF01025">
    <property type="entry name" value="GrpE"/>
    <property type="match status" value="1"/>
</dbReference>
<keyword evidence="4" id="KW-0175">Coiled coil</keyword>
<dbReference type="InterPro" id="IPR009012">
    <property type="entry name" value="GrpE_head"/>
</dbReference>
<reference evidence="5" key="1">
    <citation type="submission" date="2024-03" db="EMBL/GenBank/DDBJ databases">
        <title>Complete genome sequence of Mycoplasma felifaucium Z921 isolated from the trachea of a cheetah.</title>
        <authorList>
            <person name="Spergser J."/>
        </authorList>
    </citation>
    <scope>NUCLEOTIDE SEQUENCE [LARGE SCALE GENOMIC DNA]</scope>
    <source>
        <strain evidence="5">Z921</strain>
    </source>
</reference>
<evidence type="ECO:0000313" key="5">
    <source>
        <dbReference type="EMBL" id="WXL28806.1"/>
    </source>
</evidence>
<dbReference type="InterPro" id="IPR013805">
    <property type="entry name" value="GrpE_CC"/>
</dbReference>
<organism evidence="5 6">
    <name type="scientific">Mycoplasmopsis felifaucium</name>
    <dbReference type="NCBI Taxonomy" id="35768"/>
    <lineage>
        <taxon>Bacteria</taxon>
        <taxon>Bacillati</taxon>
        <taxon>Mycoplasmatota</taxon>
        <taxon>Mycoplasmoidales</taxon>
        <taxon>Metamycoplasmataceae</taxon>
        <taxon>Mycoplasmopsis</taxon>
    </lineage>
</organism>
<keyword evidence="3" id="KW-0963">Cytoplasm</keyword>
<comment type="function">
    <text evidence="3">Participates actively in the response to hyperosmotic and heat shock by preventing the aggregation of stress-denatured proteins, in association with DnaK and GrpE. It is the nucleotide exchange factor for DnaK and may function as a thermosensor. Unfolded proteins bind initially to DnaJ; upon interaction with the DnaJ-bound protein, DnaK hydrolyzes its bound ATP, resulting in the formation of a stable complex. GrpE releases ADP from DnaK; ATP binding to DnaK triggers the release of the substrate protein, thus completing the reaction cycle. Several rounds of ATP-dependent interactions between DnaJ, DnaK and GrpE are required for fully efficient folding.</text>
</comment>
<gene>
    <name evidence="3 5" type="primary">grpE</name>
    <name evidence="5" type="ORF">WG617_02095</name>
</gene>
<keyword evidence="6" id="KW-1185">Reference proteome</keyword>
<comment type="subcellular location">
    <subcellularLocation>
        <location evidence="3">Cytoplasm</location>
    </subcellularLocation>
</comment>
<dbReference type="Proteomes" id="UP001477443">
    <property type="component" value="Chromosome"/>
</dbReference>
<evidence type="ECO:0000313" key="6">
    <source>
        <dbReference type="Proteomes" id="UP001477443"/>
    </source>
</evidence>
<keyword evidence="2 3" id="KW-0143">Chaperone</keyword>
<sequence>MELIKNNILNPGDQVTVDVEVYNTKNVPIKKLSKNDITLIVGQDDSYMNIAQLMKGSEIKNAYEFSIQLPKEFKKAFLKLKNINLKVMLKKYTEKKIVDLENEINRLQTEIDCFKAKEGKNKADEEAKNKISELQQFISDLTSKLSDKDFMIKELNVMIDKLKEEIKLREQAPKAVVVPKEMKQEIEKFALQKFFEDFISYYKFFKLSANKAQEDADNSNDDKLKAFAKGNKMIAWQFDELLKKYGLNEVIPVVGERFDPSYQKINELIEDDAKPNNTILKVHSSAYKLHDRVISVAVVDASKK</sequence>
<dbReference type="SUPFAM" id="SSF51064">
    <property type="entry name" value="Head domain of nucleotide exchange factor GrpE"/>
    <property type="match status" value="1"/>
</dbReference>
<dbReference type="RefSeq" id="WP_338822355.1">
    <property type="nucleotide sequence ID" value="NZ_CP148067.1"/>
</dbReference>
<comment type="subunit">
    <text evidence="3">Homodimer.</text>
</comment>
<dbReference type="Gene3D" id="2.30.22.10">
    <property type="entry name" value="Head domain of nucleotide exchange factor GrpE"/>
    <property type="match status" value="1"/>
</dbReference>
<evidence type="ECO:0000256" key="2">
    <source>
        <dbReference type="ARBA" id="ARBA00023186"/>
    </source>
</evidence>
<dbReference type="SUPFAM" id="SSF58014">
    <property type="entry name" value="Coiled-coil domain of nucleotide exchange factor GrpE"/>
    <property type="match status" value="1"/>
</dbReference>
<evidence type="ECO:0000256" key="1">
    <source>
        <dbReference type="ARBA" id="ARBA00009054"/>
    </source>
</evidence>
<name>A0ABZ2RVI5_9BACT</name>
<feature type="coiled-coil region" evidence="4">
    <location>
        <begin position="90"/>
        <end position="117"/>
    </location>
</feature>
<dbReference type="InterPro" id="IPR000740">
    <property type="entry name" value="GrpE"/>
</dbReference>